<keyword evidence="5" id="KW-1003">Cell membrane</keyword>
<comment type="caution">
    <text evidence="5">Lacks conserved residue(s) required for the propagation of feature annotation.</text>
</comment>
<comment type="caution">
    <text evidence="7">The sequence shown here is derived from an EMBL/GenBank/DDBJ whole genome shotgun (WGS) entry which is preliminary data.</text>
</comment>
<proteinExistence type="inferred from homology"/>
<feature type="domain" description="ABC transmembrane type-2" evidence="6">
    <location>
        <begin position="1"/>
        <end position="74"/>
    </location>
</feature>
<evidence type="ECO:0000256" key="5">
    <source>
        <dbReference type="RuleBase" id="RU361157"/>
    </source>
</evidence>
<comment type="subcellular location">
    <subcellularLocation>
        <location evidence="5">Cell membrane</location>
        <topology evidence="5">Multi-pass membrane protein</topology>
    </subcellularLocation>
    <subcellularLocation>
        <location evidence="1">Membrane</location>
        <topology evidence="1">Multi-pass membrane protein</topology>
    </subcellularLocation>
</comment>
<evidence type="ECO:0000256" key="3">
    <source>
        <dbReference type="ARBA" id="ARBA00022989"/>
    </source>
</evidence>
<dbReference type="Proteomes" id="UP000830835">
    <property type="component" value="Unassembled WGS sequence"/>
</dbReference>
<name>A0ABT0CFB1_THEVL</name>
<dbReference type="InterPro" id="IPR013525">
    <property type="entry name" value="ABC2_TM"/>
</dbReference>
<protein>
    <recommendedName>
        <fullName evidence="5">Transport permease protein</fullName>
    </recommendedName>
</protein>
<evidence type="ECO:0000256" key="4">
    <source>
        <dbReference type="ARBA" id="ARBA00023136"/>
    </source>
</evidence>
<evidence type="ECO:0000313" key="8">
    <source>
        <dbReference type="Proteomes" id="UP000830835"/>
    </source>
</evidence>
<dbReference type="Pfam" id="PF01061">
    <property type="entry name" value="ABC2_membrane"/>
    <property type="match status" value="1"/>
</dbReference>
<evidence type="ECO:0000256" key="1">
    <source>
        <dbReference type="ARBA" id="ARBA00004141"/>
    </source>
</evidence>
<evidence type="ECO:0000259" key="6">
    <source>
        <dbReference type="PROSITE" id="PS51012"/>
    </source>
</evidence>
<evidence type="ECO:0000256" key="2">
    <source>
        <dbReference type="ARBA" id="ARBA00022692"/>
    </source>
</evidence>
<keyword evidence="3 5" id="KW-1133">Transmembrane helix</keyword>
<keyword evidence="8" id="KW-1185">Reference proteome</keyword>
<gene>
    <name evidence="7" type="ORF">JX360_16435</name>
</gene>
<organism evidence="7 8">
    <name type="scientific">Thermostichus vulcanus str. 'Rupite'</name>
    <dbReference type="NCBI Taxonomy" id="2813851"/>
    <lineage>
        <taxon>Bacteria</taxon>
        <taxon>Bacillati</taxon>
        <taxon>Cyanobacteriota</taxon>
        <taxon>Cyanophyceae</taxon>
        <taxon>Thermostichales</taxon>
        <taxon>Thermostichaceae</taxon>
        <taxon>Thermostichus</taxon>
    </lineage>
</organism>
<dbReference type="EMBL" id="JAFIRA010000069">
    <property type="protein sequence ID" value="MCJ2544474.1"/>
    <property type="molecule type" value="Genomic_DNA"/>
</dbReference>
<feature type="transmembrane region" description="Helical" evidence="5">
    <location>
        <begin position="49"/>
        <end position="71"/>
    </location>
</feature>
<evidence type="ECO:0000313" key="7">
    <source>
        <dbReference type="EMBL" id="MCJ2544474.1"/>
    </source>
</evidence>
<keyword evidence="5" id="KW-0813">Transport</keyword>
<keyword evidence="2 5" id="KW-0812">Transmembrane</keyword>
<reference evidence="7" key="1">
    <citation type="submission" date="2021-02" db="EMBL/GenBank/DDBJ databases">
        <title>The CRISPR/cas machinery reduction and long-range gene transfer in the hot spring cyanobacterium Synechococcus.</title>
        <authorList>
            <person name="Dvorak P."/>
            <person name="Jahodarova E."/>
            <person name="Hasler P."/>
            <person name="Poulickova A."/>
        </authorList>
    </citation>
    <scope>NUCLEOTIDE SEQUENCE</scope>
    <source>
        <strain evidence="7">Rupite</strain>
    </source>
</reference>
<comment type="similarity">
    <text evidence="5">Belongs to the ABC-2 integral membrane protein family.</text>
</comment>
<dbReference type="PROSITE" id="PS51012">
    <property type="entry name" value="ABC_TM2"/>
    <property type="match status" value="1"/>
</dbReference>
<dbReference type="InterPro" id="IPR047817">
    <property type="entry name" value="ABC2_TM_bact-type"/>
</dbReference>
<accession>A0ABT0CFB1</accession>
<sequence>MPIIQLSGAIAPIESMPVFFQDCALLDPLRHFITILRGILLKGIGLEVLWSHALVLLGFAVVIRGVSVARFRQQLG</sequence>
<keyword evidence="4 5" id="KW-0472">Membrane</keyword>